<protein>
    <submittedName>
        <fullName evidence="3">Putative secreted protein (Por secretion system target)</fullName>
    </submittedName>
</protein>
<feature type="domain" description="Secretion system C-terminal sorting" evidence="2">
    <location>
        <begin position="274"/>
        <end position="338"/>
    </location>
</feature>
<dbReference type="RefSeq" id="WP_106521607.1">
    <property type="nucleotide sequence ID" value="NZ_PYGD01000001.1"/>
</dbReference>
<dbReference type="Proteomes" id="UP000240572">
    <property type="component" value="Unassembled WGS sequence"/>
</dbReference>
<evidence type="ECO:0000313" key="4">
    <source>
        <dbReference type="Proteomes" id="UP000240572"/>
    </source>
</evidence>
<feature type="signal peptide" evidence="1">
    <location>
        <begin position="1"/>
        <end position="19"/>
    </location>
</feature>
<evidence type="ECO:0000259" key="2">
    <source>
        <dbReference type="Pfam" id="PF18962"/>
    </source>
</evidence>
<proteinExistence type="predicted"/>
<comment type="caution">
    <text evidence="3">The sequence shown here is derived from an EMBL/GenBank/DDBJ whole genome shotgun (WGS) entry which is preliminary data.</text>
</comment>
<keyword evidence="4" id="KW-1185">Reference proteome</keyword>
<keyword evidence="1" id="KW-0732">Signal</keyword>
<reference evidence="3 4" key="1">
    <citation type="submission" date="2018-03" db="EMBL/GenBank/DDBJ databases">
        <title>Genomic Encyclopedia of Type Strains, Phase III (KMG-III): the genomes of soil and plant-associated and newly described type strains.</title>
        <authorList>
            <person name="Whitman W."/>
        </authorList>
    </citation>
    <scope>NUCLEOTIDE SEQUENCE [LARGE SCALE GENOMIC DNA]</scope>
    <source>
        <strain evidence="3 4">CGMCC 1.12700</strain>
    </source>
</reference>
<dbReference type="OrthoDB" id="866189at2"/>
<sequence>MKQVLWILALLFAGWQVNAQVPSSCLTNTELEALYRKDIAHMALVYMYETHASDTTLIDIPQPYIDSVKRAMAAVFNLGAQLEADSVMRRHCIRQDRHMEGFHLSGARNGVNLYVKVDPSKTWTDGWKSLNAVTGYATLDELMAHCGFQVTGFNNTSGTANIKTAEIINGKAFADSLLKLDGILEVSFIPAVGDGNYIRYTYNNGAAHLVFRLGWGDCPSGCTGNKLWYYTVDGQCRVTLDSVRTIQATGTYPVPNNCGITGFRDPQQDIAVAVYPNPTTGGVLLQTSGNKSYDYKLMDQQGRVLLKGKVNSKETLRLDAYAKGIYLLRLSDAGGKGRSEKILLQ</sequence>
<organism evidence="3 4">
    <name type="scientific">Taibaiella chishuiensis</name>
    <dbReference type="NCBI Taxonomy" id="1434707"/>
    <lineage>
        <taxon>Bacteria</taxon>
        <taxon>Pseudomonadati</taxon>
        <taxon>Bacteroidota</taxon>
        <taxon>Chitinophagia</taxon>
        <taxon>Chitinophagales</taxon>
        <taxon>Chitinophagaceae</taxon>
        <taxon>Taibaiella</taxon>
    </lineage>
</organism>
<evidence type="ECO:0000256" key="1">
    <source>
        <dbReference type="SAM" id="SignalP"/>
    </source>
</evidence>
<dbReference type="Pfam" id="PF18962">
    <property type="entry name" value="Por_Secre_tail"/>
    <property type="match status" value="1"/>
</dbReference>
<name>A0A2P8DCK2_9BACT</name>
<accession>A0A2P8DCK2</accession>
<evidence type="ECO:0000313" key="3">
    <source>
        <dbReference type="EMBL" id="PSK94925.1"/>
    </source>
</evidence>
<dbReference type="NCBIfam" id="TIGR04183">
    <property type="entry name" value="Por_Secre_tail"/>
    <property type="match status" value="1"/>
</dbReference>
<dbReference type="AlphaFoldDB" id="A0A2P8DCK2"/>
<gene>
    <name evidence="3" type="ORF">B0I18_1011088</name>
</gene>
<dbReference type="InterPro" id="IPR026444">
    <property type="entry name" value="Secre_tail"/>
</dbReference>
<feature type="chain" id="PRO_5015142252" evidence="1">
    <location>
        <begin position="20"/>
        <end position="345"/>
    </location>
</feature>
<dbReference type="EMBL" id="PYGD01000001">
    <property type="protein sequence ID" value="PSK94925.1"/>
    <property type="molecule type" value="Genomic_DNA"/>
</dbReference>